<dbReference type="STRING" id="937218.SAMN06297251_11163"/>
<sequence>MDTPIYKIVPRPLWREAEAKGRFEGAPVDLKDGYIHFSTGAQVRETAERHFSGEDDLLLLAIDADALGDALKWERSRGGQLFPHLYGPLPLDRVLWAEDLPLAPDGHHTFPASVR</sequence>
<dbReference type="Pfam" id="PF06108">
    <property type="entry name" value="DUF952"/>
    <property type="match status" value="1"/>
</dbReference>
<dbReference type="Gene3D" id="3.20.170.20">
    <property type="entry name" value="Protein of unknown function DUF952"/>
    <property type="match status" value="1"/>
</dbReference>
<dbReference type="AlphaFoldDB" id="A0A1W2CRG7"/>
<organism evidence="1 2">
    <name type="scientific">Fulvimarina manganoxydans</name>
    <dbReference type="NCBI Taxonomy" id="937218"/>
    <lineage>
        <taxon>Bacteria</taxon>
        <taxon>Pseudomonadati</taxon>
        <taxon>Pseudomonadota</taxon>
        <taxon>Alphaproteobacteria</taxon>
        <taxon>Hyphomicrobiales</taxon>
        <taxon>Aurantimonadaceae</taxon>
        <taxon>Fulvimarina</taxon>
    </lineage>
</organism>
<dbReference type="OrthoDB" id="9799937at2"/>
<dbReference type="EMBL" id="FWXR01000011">
    <property type="protein sequence ID" value="SMC87847.1"/>
    <property type="molecule type" value="Genomic_DNA"/>
</dbReference>
<dbReference type="InterPro" id="IPR009297">
    <property type="entry name" value="DUF952"/>
</dbReference>
<protein>
    <submittedName>
        <fullName evidence="1">Uncharacterized conserved protein, DUF952 family</fullName>
    </submittedName>
</protein>
<accession>A0A1W2CRG7</accession>
<gene>
    <name evidence="1" type="ORF">SAMN06297251_11163</name>
</gene>
<dbReference type="SUPFAM" id="SSF56399">
    <property type="entry name" value="ADP-ribosylation"/>
    <property type="match status" value="1"/>
</dbReference>
<evidence type="ECO:0000313" key="1">
    <source>
        <dbReference type="EMBL" id="SMC87847.1"/>
    </source>
</evidence>
<keyword evidence="2" id="KW-1185">Reference proteome</keyword>
<dbReference type="Proteomes" id="UP000192656">
    <property type="component" value="Unassembled WGS sequence"/>
</dbReference>
<evidence type="ECO:0000313" key="2">
    <source>
        <dbReference type="Proteomes" id="UP000192656"/>
    </source>
</evidence>
<name>A0A1W2CRG7_9HYPH</name>
<dbReference type="PANTHER" id="PTHR34129">
    <property type="entry name" value="BLR1139 PROTEIN"/>
    <property type="match status" value="1"/>
</dbReference>
<dbReference type="PANTHER" id="PTHR34129:SF1">
    <property type="entry name" value="DUF952 DOMAIN-CONTAINING PROTEIN"/>
    <property type="match status" value="1"/>
</dbReference>
<dbReference type="RefSeq" id="WP_084410488.1">
    <property type="nucleotide sequence ID" value="NZ_FWXR01000011.1"/>
</dbReference>
<reference evidence="1 2" key="1">
    <citation type="submission" date="2017-04" db="EMBL/GenBank/DDBJ databases">
        <authorList>
            <person name="Afonso C.L."/>
            <person name="Miller P.J."/>
            <person name="Scott M.A."/>
            <person name="Spackman E."/>
            <person name="Goraichik I."/>
            <person name="Dimitrov K.M."/>
            <person name="Suarez D.L."/>
            <person name="Swayne D.E."/>
        </authorList>
    </citation>
    <scope>NUCLEOTIDE SEQUENCE [LARGE SCALE GENOMIC DNA]</scope>
    <source>
        <strain evidence="1 2">CGMCC 1.10972</strain>
    </source>
</reference>
<proteinExistence type="predicted"/>